<evidence type="ECO:0000256" key="7">
    <source>
        <dbReference type="ARBA" id="ARBA00023303"/>
    </source>
</evidence>
<feature type="transmembrane region" description="Helical" evidence="9">
    <location>
        <begin position="38"/>
        <end position="57"/>
    </location>
</feature>
<feature type="transmembrane region" description="Helical" evidence="9">
    <location>
        <begin position="193"/>
        <end position="209"/>
    </location>
</feature>
<reference evidence="11 12" key="1">
    <citation type="journal article" date="2014" name="PLoS Genet.">
        <title>Phylogenetically driven sequencing of extremely halophilic archaea reveals strategies for static and dynamic osmo-response.</title>
        <authorList>
            <person name="Becker E.A."/>
            <person name="Seitzer P.M."/>
            <person name="Tritt A."/>
            <person name="Larsen D."/>
            <person name="Krusor M."/>
            <person name="Yao A.I."/>
            <person name="Wu D."/>
            <person name="Madern D."/>
            <person name="Eisen J.A."/>
            <person name="Darling A.E."/>
            <person name="Facciotti M.T."/>
        </authorList>
    </citation>
    <scope>NUCLEOTIDE SEQUENCE [LARGE SCALE GENOMIC DNA]</scope>
    <source>
        <strain evidence="11 12">DSM 5350</strain>
    </source>
</reference>
<feature type="transmembrane region" description="Helical" evidence="9">
    <location>
        <begin position="77"/>
        <end position="97"/>
    </location>
</feature>
<comment type="subcellular location">
    <subcellularLocation>
        <location evidence="1">Cell membrane</location>
        <topology evidence="1">Multi-pass membrane protein</topology>
    </subcellularLocation>
</comment>
<dbReference type="Proteomes" id="UP000011669">
    <property type="component" value="Unassembled WGS sequence"/>
</dbReference>
<proteinExistence type="predicted"/>
<feature type="transmembrane region" description="Helical" evidence="9">
    <location>
        <begin position="221"/>
        <end position="243"/>
    </location>
</feature>
<evidence type="ECO:0000256" key="8">
    <source>
        <dbReference type="SAM" id="MobiDB-lite"/>
    </source>
</evidence>
<evidence type="ECO:0000256" key="2">
    <source>
        <dbReference type="ARBA" id="ARBA00022448"/>
    </source>
</evidence>
<evidence type="ECO:0000256" key="4">
    <source>
        <dbReference type="ARBA" id="ARBA00022989"/>
    </source>
</evidence>
<dbReference type="RefSeq" id="WP_006075906.1">
    <property type="nucleotide sequence ID" value="NZ_AOMD01000002.1"/>
</dbReference>
<dbReference type="Pfam" id="PF07885">
    <property type="entry name" value="Ion_trans_2"/>
    <property type="match status" value="1"/>
</dbReference>
<feature type="transmembrane region" description="Helical" evidence="9">
    <location>
        <begin position="161"/>
        <end position="181"/>
    </location>
</feature>
<dbReference type="EMBL" id="AOMD01000002">
    <property type="protein sequence ID" value="EMA47916.1"/>
    <property type="molecule type" value="Genomic_DNA"/>
</dbReference>
<dbReference type="PANTHER" id="PTHR43833">
    <property type="entry name" value="POTASSIUM CHANNEL PROTEIN 2-RELATED-RELATED"/>
    <property type="match status" value="1"/>
</dbReference>
<dbReference type="SUPFAM" id="SSF51735">
    <property type="entry name" value="NAD(P)-binding Rossmann-fold domains"/>
    <property type="match status" value="1"/>
</dbReference>
<evidence type="ECO:0000256" key="6">
    <source>
        <dbReference type="ARBA" id="ARBA00023136"/>
    </source>
</evidence>
<dbReference type="PROSITE" id="PS51201">
    <property type="entry name" value="RCK_N"/>
    <property type="match status" value="1"/>
</dbReference>
<keyword evidence="2" id="KW-0813">Transport</keyword>
<dbReference type="InterPro" id="IPR003280">
    <property type="entry name" value="2pore_dom_K_chnl"/>
</dbReference>
<dbReference type="GO" id="GO:0005886">
    <property type="term" value="C:plasma membrane"/>
    <property type="evidence" value="ECO:0007669"/>
    <property type="project" value="UniProtKB-SubCell"/>
</dbReference>
<dbReference type="OrthoDB" id="56871at2157"/>
<dbReference type="FunCoup" id="M0QTA7">
    <property type="interactions" value="4"/>
</dbReference>
<feature type="region of interest" description="Disordered" evidence="8">
    <location>
        <begin position="394"/>
        <end position="420"/>
    </location>
</feature>
<dbReference type="SUPFAM" id="SSF81324">
    <property type="entry name" value="Voltage-gated potassium channels"/>
    <property type="match status" value="1"/>
</dbReference>
<keyword evidence="12" id="KW-1185">Reference proteome</keyword>
<dbReference type="InterPro" id="IPR036291">
    <property type="entry name" value="NAD(P)-bd_dom_sf"/>
</dbReference>
<comment type="caution">
    <text evidence="11">The sequence shown here is derived from an EMBL/GenBank/DDBJ whole genome shotgun (WGS) entry which is preliminary data.</text>
</comment>
<evidence type="ECO:0000256" key="9">
    <source>
        <dbReference type="SAM" id="Phobius"/>
    </source>
</evidence>
<protein>
    <submittedName>
        <fullName evidence="11">Potassium channel-like protein</fullName>
    </submittedName>
</protein>
<evidence type="ECO:0000313" key="12">
    <source>
        <dbReference type="Proteomes" id="UP000011669"/>
    </source>
</evidence>
<dbReference type="Pfam" id="PF02254">
    <property type="entry name" value="TrkA_N"/>
    <property type="match status" value="1"/>
</dbReference>
<dbReference type="STRING" id="1227455.C449_00550"/>
<dbReference type="InterPro" id="IPR050721">
    <property type="entry name" value="Trk_Ktr_HKT_K-transport"/>
</dbReference>
<evidence type="ECO:0000259" key="10">
    <source>
        <dbReference type="PROSITE" id="PS51201"/>
    </source>
</evidence>
<dbReference type="AlphaFoldDB" id="M0QTA7"/>
<gene>
    <name evidence="11" type="ORF">C449_00550</name>
</gene>
<evidence type="ECO:0000256" key="1">
    <source>
        <dbReference type="ARBA" id="ARBA00004651"/>
    </source>
</evidence>
<dbReference type="GO" id="GO:0005267">
    <property type="term" value="F:potassium channel activity"/>
    <property type="evidence" value="ECO:0007669"/>
    <property type="project" value="InterPro"/>
</dbReference>
<keyword evidence="7 11" id="KW-0407">Ion channel</keyword>
<feature type="transmembrane region" description="Helical" evidence="9">
    <location>
        <begin position="104"/>
        <end position="123"/>
    </location>
</feature>
<keyword evidence="5" id="KW-0406">Ion transport</keyword>
<dbReference type="InParanoid" id="M0QTA7"/>
<dbReference type="PANTHER" id="PTHR43833:SF9">
    <property type="entry name" value="POTASSIUM CHANNEL PROTEIN YUGO-RELATED"/>
    <property type="match status" value="1"/>
</dbReference>
<dbReference type="PATRIC" id="fig|1227455.4.peg.113"/>
<keyword evidence="6 9" id="KW-0472">Membrane</keyword>
<keyword evidence="4 9" id="KW-1133">Transmembrane helix</keyword>
<name>M0QTA7_9EURY</name>
<dbReference type="InterPro" id="IPR013099">
    <property type="entry name" value="K_chnl_dom"/>
</dbReference>
<dbReference type="PRINTS" id="PR01333">
    <property type="entry name" value="2POREKCHANEL"/>
</dbReference>
<keyword evidence="3 9" id="KW-0812">Transmembrane</keyword>
<dbReference type="InterPro" id="IPR003148">
    <property type="entry name" value="RCK_N"/>
</dbReference>
<sequence>MANDPPETTMDAALRELFHHDDRVPFVYWREYTGTDTTVLLTAAVAVLAFVTGLSHFSQRDLAFDGPLAPLLPAEWVTVVPFGAVLLAFVLGGLAVGLRRRLRIAWYGTVLVLPLVVVLPLVTAEPTDVLLFVLSLGTFPLVVRNRTAFDQSLDLSPFQTAAIVAFVAGQAYGTIGAYRLRNFYTGIETWTDAFYYIVVTGTTVGYGDATPTSQGAKLFTLSAIVISTGTFAVASGSLIIPAIESRVSAAFGTMTASELALMEDHVVVLGYGDLTEPLVDELVATTDVVVVTADADTASALDEEDVNVLTADPTDEDALLDARIDVASGVVAATSDDAQDTLAVLAAREVNSDVRIVAAATDHGHVGKLERVGADEVISPSVIVGRRLGRSVLGDTDASDAETDATETSGTENGGDGNAT</sequence>
<evidence type="ECO:0000256" key="3">
    <source>
        <dbReference type="ARBA" id="ARBA00022692"/>
    </source>
</evidence>
<evidence type="ECO:0000313" key="11">
    <source>
        <dbReference type="EMBL" id="EMA47916.1"/>
    </source>
</evidence>
<dbReference type="Gene3D" id="3.40.50.720">
    <property type="entry name" value="NAD(P)-binding Rossmann-like Domain"/>
    <property type="match status" value="1"/>
</dbReference>
<accession>M0QTA7</accession>
<evidence type="ECO:0000256" key="5">
    <source>
        <dbReference type="ARBA" id="ARBA00023065"/>
    </source>
</evidence>
<feature type="domain" description="RCK N-terminal" evidence="10">
    <location>
        <begin position="263"/>
        <end position="379"/>
    </location>
</feature>
<organism evidence="11 12">
    <name type="scientific">Halococcus saccharolyticus DSM 5350</name>
    <dbReference type="NCBI Taxonomy" id="1227455"/>
    <lineage>
        <taxon>Archaea</taxon>
        <taxon>Methanobacteriati</taxon>
        <taxon>Methanobacteriota</taxon>
        <taxon>Stenosarchaea group</taxon>
        <taxon>Halobacteria</taxon>
        <taxon>Halobacteriales</taxon>
        <taxon>Halococcaceae</taxon>
        <taxon>Halococcus</taxon>
    </lineage>
</organism>
<dbReference type="Gene3D" id="1.10.287.70">
    <property type="match status" value="1"/>
</dbReference>